<feature type="transmembrane region" description="Helical" evidence="6">
    <location>
        <begin position="109"/>
        <end position="130"/>
    </location>
</feature>
<feature type="transmembrane region" description="Helical" evidence="6">
    <location>
        <begin position="361"/>
        <end position="383"/>
    </location>
</feature>
<organism evidence="8 9">
    <name type="scientific">Multifurca ochricompacta</name>
    <dbReference type="NCBI Taxonomy" id="376703"/>
    <lineage>
        <taxon>Eukaryota</taxon>
        <taxon>Fungi</taxon>
        <taxon>Dikarya</taxon>
        <taxon>Basidiomycota</taxon>
        <taxon>Agaricomycotina</taxon>
        <taxon>Agaricomycetes</taxon>
        <taxon>Russulales</taxon>
        <taxon>Russulaceae</taxon>
        <taxon>Multifurca</taxon>
    </lineage>
</organism>
<gene>
    <name evidence="8" type="ORF">B0F90DRAFT_1882886</name>
</gene>
<feature type="transmembrane region" description="Helical" evidence="6">
    <location>
        <begin position="202"/>
        <end position="224"/>
    </location>
</feature>
<dbReference type="Gene3D" id="1.20.1250.20">
    <property type="entry name" value="MFS general substrate transporter like domains"/>
    <property type="match status" value="2"/>
</dbReference>
<dbReference type="EMBL" id="WTXG01000054">
    <property type="protein sequence ID" value="KAI0295819.1"/>
    <property type="molecule type" value="Genomic_DNA"/>
</dbReference>
<feature type="transmembrane region" description="Helical" evidence="6">
    <location>
        <begin position="395"/>
        <end position="415"/>
    </location>
</feature>
<dbReference type="Pfam" id="PF07690">
    <property type="entry name" value="MFS_1"/>
    <property type="match status" value="1"/>
</dbReference>
<dbReference type="Proteomes" id="UP001203297">
    <property type="component" value="Unassembled WGS sequence"/>
</dbReference>
<feature type="transmembrane region" description="Helical" evidence="6">
    <location>
        <begin position="308"/>
        <end position="328"/>
    </location>
</feature>
<reference evidence="8" key="1">
    <citation type="journal article" date="2022" name="New Phytol.">
        <title>Evolutionary transition to the ectomycorrhizal habit in the genomes of a hyperdiverse lineage of mushroom-forming fungi.</title>
        <authorList>
            <person name="Looney B."/>
            <person name="Miyauchi S."/>
            <person name="Morin E."/>
            <person name="Drula E."/>
            <person name="Courty P.E."/>
            <person name="Kohler A."/>
            <person name="Kuo A."/>
            <person name="LaButti K."/>
            <person name="Pangilinan J."/>
            <person name="Lipzen A."/>
            <person name="Riley R."/>
            <person name="Andreopoulos W."/>
            <person name="He G."/>
            <person name="Johnson J."/>
            <person name="Nolan M."/>
            <person name="Tritt A."/>
            <person name="Barry K.W."/>
            <person name="Grigoriev I.V."/>
            <person name="Nagy L.G."/>
            <person name="Hibbett D."/>
            <person name="Henrissat B."/>
            <person name="Matheny P.B."/>
            <person name="Labbe J."/>
            <person name="Martin F.M."/>
        </authorList>
    </citation>
    <scope>NUCLEOTIDE SEQUENCE</scope>
    <source>
        <strain evidence="8">BPL690</strain>
    </source>
</reference>
<feature type="transmembrane region" description="Helical" evidence="6">
    <location>
        <begin position="335"/>
        <end position="355"/>
    </location>
</feature>
<feature type="transmembrane region" description="Helical" evidence="6">
    <location>
        <begin position="272"/>
        <end position="296"/>
    </location>
</feature>
<evidence type="ECO:0000256" key="1">
    <source>
        <dbReference type="ARBA" id="ARBA00004141"/>
    </source>
</evidence>
<dbReference type="AlphaFoldDB" id="A0AAD4QL47"/>
<protein>
    <submittedName>
        <fullName evidence="8">MFS general substrate transporter</fullName>
    </submittedName>
</protein>
<keyword evidence="2" id="KW-0813">Transport</keyword>
<comment type="subcellular location">
    <subcellularLocation>
        <location evidence="1">Membrane</location>
        <topology evidence="1">Multi-pass membrane protein</topology>
    </subcellularLocation>
</comment>
<sequence>MSDPIKEVFKREKTLSASSQEEPFSTVGDDEKTRIWRKLDLHLLPFVSLLYLLSFLDRSNIGNAKIAGMSTDLHLVGLRYNTAAALFFIPYCLVEVPSNILLKLFRPSVWIPIIMVVWGTVMTLMCLVNSYRGLVIARIFLGLAEGGLFPGVTYYISLWYPRQMQAKRVAIFFSAATVAGAFGGILAYGIEHLEGKAGLHGWQWIFLIEGLVTVIVAITSYFLMHDYPETAKFLTEEERQFVIQTLKEDSKGQATHFSMKFVWQGLTDWKTYVLIVIYMGVLVPVYAVALFTPTIIHNLGYSAARAQLMSIPPFICGCIFTVIAGIYSDKLNSRGPFVILGSAVSMIGYIIAYTTDKPGPGYAAAVIAATGVYPTIAVILAWAGGNAGGAMKRGVVLAMVIGIGNLGGICSSYIYYQPPRFHKGHGTIIGCLGMSIVCSLILMWKYNALNKEKEELCAREGIDESMKDKYRDLGDKSPLFR</sequence>
<keyword evidence="4 6" id="KW-1133">Transmembrane helix</keyword>
<feature type="transmembrane region" description="Helical" evidence="6">
    <location>
        <begin position="427"/>
        <end position="444"/>
    </location>
</feature>
<dbReference type="PANTHER" id="PTHR43791">
    <property type="entry name" value="PERMEASE-RELATED"/>
    <property type="match status" value="1"/>
</dbReference>
<dbReference type="FunFam" id="1.20.1250.20:FF:000068">
    <property type="entry name" value="MFS general substrate transporter"/>
    <property type="match status" value="1"/>
</dbReference>
<dbReference type="PANTHER" id="PTHR43791:SF19">
    <property type="entry name" value="TRANSPORTER, PUTATIVE (AFU_ORTHOLOGUE AFUA_1G01812)-RELATED"/>
    <property type="match status" value="1"/>
</dbReference>
<evidence type="ECO:0000259" key="7">
    <source>
        <dbReference type="PROSITE" id="PS50850"/>
    </source>
</evidence>
<keyword evidence="3 6" id="KW-0812">Transmembrane</keyword>
<evidence type="ECO:0000256" key="3">
    <source>
        <dbReference type="ARBA" id="ARBA00022692"/>
    </source>
</evidence>
<feature type="transmembrane region" description="Helical" evidence="6">
    <location>
        <begin position="76"/>
        <end position="97"/>
    </location>
</feature>
<evidence type="ECO:0000256" key="5">
    <source>
        <dbReference type="ARBA" id="ARBA00023136"/>
    </source>
</evidence>
<dbReference type="InterPro" id="IPR011701">
    <property type="entry name" value="MFS"/>
</dbReference>
<dbReference type="PROSITE" id="PS50850">
    <property type="entry name" value="MFS"/>
    <property type="match status" value="1"/>
</dbReference>
<dbReference type="InterPro" id="IPR036259">
    <property type="entry name" value="MFS_trans_sf"/>
</dbReference>
<keyword evidence="9" id="KW-1185">Reference proteome</keyword>
<comment type="caution">
    <text evidence="8">The sequence shown here is derived from an EMBL/GenBank/DDBJ whole genome shotgun (WGS) entry which is preliminary data.</text>
</comment>
<feature type="transmembrane region" description="Helical" evidence="6">
    <location>
        <begin position="39"/>
        <end position="56"/>
    </location>
</feature>
<dbReference type="GO" id="GO:0016020">
    <property type="term" value="C:membrane"/>
    <property type="evidence" value="ECO:0007669"/>
    <property type="project" value="UniProtKB-SubCell"/>
</dbReference>
<feature type="transmembrane region" description="Helical" evidence="6">
    <location>
        <begin position="169"/>
        <end position="190"/>
    </location>
</feature>
<evidence type="ECO:0000256" key="2">
    <source>
        <dbReference type="ARBA" id="ARBA00022448"/>
    </source>
</evidence>
<feature type="transmembrane region" description="Helical" evidence="6">
    <location>
        <begin position="136"/>
        <end position="157"/>
    </location>
</feature>
<dbReference type="FunFam" id="1.20.1250.20:FF:000034">
    <property type="entry name" value="MFS general substrate transporter"/>
    <property type="match status" value="1"/>
</dbReference>
<proteinExistence type="predicted"/>
<dbReference type="GO" id="GO:0022857">
    <property type="term" value="F:transmembrane transporter activity"/>
    <property type="evidence" value="ECO:0007669"/>
    <property type="project" value="InterPro"/>
</dbReference>
<name>A0AAD4QL47_9AGAM</name>
<accession>A0AAD4QL47</accession>
<feature type="domain" description="Major facilitator superfamily (MFS) profile" evidence="7">
    <location>
        <begin position="43"/>
        <end position="481"/>
    </location>
</feature>
<evidence type="ECO:0000256" key="6">
    <source>
        <dbReference type="SAM" id="Phobius"/>
    </source>
</evidence>
<dbReference type="SUPFAM" id="SSF103473">
    <property type="entry name" value="MFS general substrate transporter"/>
    <property type="match status" value="1"/>
</dbReference>
<evidence type="ECO:0000256" key="4">
    <source>
        <dbReference type="ARBA" id="ARBA00022989"/>
    </source>
</evidence>
<evidence type="ECO:0000313" key="8">
    <source>
        <dbReference type="EMBL" id="KAI0295819.1"/>
    </source>
</evidence>
<keyword evidence="5 6" id="KW-0472">Membrane</keyword>
<dbReference type="InterPro" id="IPR020846">
    <property type="entry name" value="MFS_dom"/>
</dbReference>
<evidence type="ECO:0000313" key="9">
    <source>
        <dbReference type="Proteomes" id="UP001203297"/>
    </source>
</evidence>